<accession>A0AAV9GNZ0</accession>
<reference evidence="2" key="1">
    <citation type="journal article" date="2023" name="Mol. Phylogenet. Evol.">
        <title>Genome-scale phylogeny and comparative genomics of the fungal order Sordariales.</title>
        <authorList>
            <person name="Hensen N."/>
            <person name="Bonometti L."/>
            <person name="Westerberg I."/>
            <person name="Brannstrom I.O."/>
            <person name="Guillou S."/>
            <person name="Cros-Aarteil S."/>
            <person name="Calhoun S."/>
            <person name="Haridas S."/>
            <person name="Kuo A."/>
            <person name="Mondo S."/>
            <person name="Pangilinan J."/>
            <person name="Riley R."/>
            <person name="LaButti K."/>
            <person name="Andreopoulos B."/>
            <person name="Lipzen A."/>
            <person name="Chen C."/>
            <person name="Yan M."/>
            <person name="Daum C."/>
            <person name="Ng V."/>
            <person name="Clum A."/>
            <person name="Steindorff A."/>
            <person name="Ohm R.A."/>
            <person name="Martin F."/>
            <person name="Silar P."/>
            <person name="Natvig D.O."/>
            <person name="Lalanne C."/>
            <person name="Gautier V."/>
            <person name="Ament-Velasquez S.L."/>
            <person name="Kruys A."/>
            <person name="Hutchinson M.I."/>
            <person name="Powell A.J."/>
            <person name="Barry K."/>
            <person name="Miller A.N."/>
            <person name="Grigoriev I.V."/>
            <person name="Debuchy R."/>
            <person name="Gladieux P."/>
            <person name="Hiltunen Thoren M."/>
            <person name="Johannesson H."/>
        </authorList>
    </citation>
    <scope>NUCLEOTIDE SEQUENCE</scope>
    <source>
        <strain evidence="2">PSN243</strain>
    </source>
</reference>
<comment type="caution">
    <text evidence="2">The sequence shown here is derived from an EMBL/GenBank/DDBJ whole genome shotgun (WGS) entry which is preliminary data.</text>
</comment>
<feature type="region of interest" description="Disordered" evidence="1">
    <location>
        <begin position="1"/>
        <end position="28"/>
    </location>
</feature>
<dbReference type="Proteomes" id="UP001321760">
    <property type="component" value="Unassembled WGS sequence"/>
</dbReference>
<feature type="compositionally biased region" description="Basic residues" evidence="1">
    <location>
        <begin position="13"/>
        <end position="24"/>
    </location>
</feature>
<evidence type="ECO:0000256" key="1">
    <source>
        <dbReference type="SAM" id="MobiDB-lite"/>
    </source>
</evidence>
<keyword evidence="3" id="KW-1185">Reference proteome</keyword>
<dbReference type="EMBL" id="MU865935">
    <property type="protein sequence ID" value="KAK4449912.1"/>
    <property type="molecule type" value="Genomic_DNA"/>
</dbReference>
<name>A0AAV9GNZ0_9PEZI</name>
<evidence type="ECO:0000313" key="2">
    <source>
        <dbReference type="EMBL" id="KAK4449912.1"/>
    </source>
</evidence>
<dbReference type="AlphaFoldDB" id="A0AAV9GNZ0"/>
<feature type="region of interest" description="Disordered" evidence="1">
    <location>
        <begin position="48"/>
        <end position="67"/>
    </location>
</feature>
<reference evidence="2" key="2">
    <citation type="submission" date="2023-05" db="EMBL/GenBank/DDBJ databases">
        <authorList>
            <consortium name="Lawrence Berkeley National Laboratory"/>
            <person name="Steindorff A."/>
            <person name="Hensen N."/>
            <person name="Bonometti L."/>
            <person name="Westerberg I."/>
            <person name="Brannstrom I.O."/>
            <person name="Guillou S."/>
            <person name="Cros-Aarteil S."/>
            <person name="Calhoun S."/>
            <person name="Haridas S."/>
            <person name="Kuo A."/>
            <person name="Mondo S."/>
            <person name="Pangilinan J."/>
            <person name="Riley R."/>
            <person name="Labutti K."/>
            <person name="Andreopoulos B."/>
            <person name="Lipzen A."/>
            <person name="Chen C."/>
            <person name="Yanf M."/>
            <person name="Daum C."/>
            <person name="Ng V."/>
            <person name="Clum A."/>
            <person name="Ohm R."/>
            <person name="Martin F."/>
            <person name="Silar P."/>
            <person name="Natvig D."/>
            <person name="Lalanne C."/>
            <person name="Gautier V."/>
            <person name="Ament-Velasquez S.L."/>
            <person name="Kruys A."/>
            <person name="Hutchinson M.I."/>
            <person name="Powell A.J."/>
            <person name="Barry K."/>
            <person name="Miller A.N."/>
            <person name="Grigoriev I.V."/>
            <person name="Debuchy R."/>
            <person name="Gladieux P."/>
            <person name="Thoren M.H."/>
            <person name="Johannesson H."/>
        </authorList>
    </citation>
    <scope>NUCLEOTIDE SEQUENCE</scope>
    <source>
        <strain evidence="2">PSN243</strain>
    </source>
</reference>
<feature type="region of interest" description="Disordered" evidence="1">
    <location>
        <begin position="173"/>
        <end position="202"/>
    </location>
</feature>
<sequence length="202" mass="21703">MSAVSELFDRSKVGRQSRRSKRKGLGVDETVPSVSHSLLFFQPTLRERGRPDTCGAPQGGGRGAENMRYPGYQAKHQRRKSSRSLIAVASKRGLHQLSYKHVIASIALRPADQASLKERDLGRTQVVFLFPPGPASAVAQSRVDRPVVDIPATCCLSHTKALVCCQGTVGLTKDKPGGNTGPGADRHGAPDSLTRPGASRRL</sequence>
<protein>
    <submittedName>
        <fullName evidence="2">Uncharacterized protein</fullName>
    </submittedName>
</protein>
<evidence type="ECO:0000313" key="3">
    <source>
        <dbReference type="Proteomes" id="UP001321760"/>
    </source>
</evidence>
<proteinExistence type="predicted"/>
<organism evidence="2 3">
    <name type="scientific">Podospora aff. communis PSN243</name>
    <dbReference type="NCBI Taxonomy" id="3040156"/>
    <lineage>
        <taxon>Eukaryota</taxon>
        <taxon>Fungi</taxon>
        <taxon>Dikarya</taxon>
        <taxon>Ascomycota</taxon>
        <taxon>Pezizomycotina</taxon>
        <taxon>Sordariomycetes</taxon>
        <taxon>Sordariomycetidae</taxon>
        <taxon>Sordariales</taxon>
        <taxon>Podosporaceae</taxon>
        <taxon>Podospora</taxon>
    </lineage>
</organism>
<gene>
    <name evidence="2" type="ORF">QBC34DRAFT_84849</name>
</gene>